<dbReference type="EMBL" id="DF238767">
    <property type="protein sequence ID" value="GAC92718.1"/>
    <property type="molecule type" value="Genomic_DNA"/>
</dbReference>
<evidence type="ECO:0000256" key="1">
    <source>
        <dbReference type="SAM" id="MobiDB-lite"/>
    </source>
</evidence>
<dbReference type="RefSeq" id="XP_012186305.1">
    <property type="nucleotide sequence ID" value="XM_012330915.1"/>
</dbReference>
<evidence type="ECO:0000313" key="2">
    <source>
        <dbReference type="EMBL" id="GAC92718.1"/>
    </source>
</evidence>
<proteinExistence type="predicted"/>
<feature type="region of interest" description="Disordered" evidence="1">
    <location>
        <begin position="56"/>
        <end position="103"/>
    </location>
</feature>
<evidence type="ECO:0000313" key="3">
    <source>
        <dbReference type="Proteomes" id="UP000014071"/>
    </source>
</evidence>
<keyword evidence="3" id="KW-1185">Reference proteome</keyword>
<dbReference type="Proteomes" id="UP000014071">
    <property type="component" value="Unassembled WGS sequence"/>
</dbReference>
<sequence length="279" mass="31638">MSAPSLSFAHTVELDCFLQEANVTTTDLFAVLGDSRYRETFLKGVRAVVADYKKRGRQPPPMYFTSPQSRQQPAESPVKQEAPSLPTPSRVGDQGSDDDIRTPPIPHLDLPLLDIVPGSDIKLRDLTAPQLWTCLHDTTLFGSSMSFLARVAQHTITRDLDRLVTLDLGRGEFAVLQVSNKLPIQEQLVFKSRFPVGSIVHILNVTRLDVGRFRYLNFAERSSIRRLDNVNFEVVERVNSQLNRNRKRSYAEVVVEEVRSSSAFLDQRSRRVRERFSQG</sequence>
<reference evidence="3" key="1">
    <citation type="journal article" date="2013" name="Genome Announc.">
        <title>Draft genome sequence of the basidiomycetous yeast-like fungus Pseudozyma hubeiensis SY62, which produces an abundant amount of the biosurfactant mannosylerythritol lipids.</title>
        <authorList>
            <person name="Konishi M."/>
            <person name="Hatada Y."/>
            <person name="Horiuchi J."/>
        </authorList>
    </citation>
    <scope>NUCLEOTIDE SEQUENCE [LARGE SCALE GENOMIC DNA]</scope>
    <source>
        <strain evidence="3">SY62</strain>
    </source>
</reference>
<dbReference type="AlphaFoldDB" id="R9NW07"/>
<name>R9NW07_PSEHS</name>
<dbReference type="OrthoDB" id="2556164at2759"/>
<accession>R9NW07</accession>
<protein>
    <submittedName>
        <fullName evidence="2">DNA repair protein Rad50</fullName>
    </submittedName>
</protein>
<dbReference type="HOGENOM" id="CLU_997941_0_0_1"/>
<organism evidence="2 3">
    <name type="scientific">Pseudozyma hubeiensis (strain SY62)</name>
    <name type="common">Yeast</name>
    <dbReference type="NCBI Taxonomy" id="1305764"/>
    <lineage>
        <taxon>Eukaryota</taxon>
        <taxon>Fungi</taxon>
        <taxon>Dikarya</taxon>
        <taxon>Basidiomycota</taxon>
        <taxon>Ustilaginomycotina</taxon>
        <taxon>Ustilaginomycetes</taxon>
        <taxon>Ustilaginales</taxon>
        <taxon>Ustilaginaceae</taxon>
        <taxon>Pseudozyma</taxon>
    </lineage>
</organism>
<gene>
    <name evidence="2" type="ORF">PHSY_000273</name>
</gene>
<dbReference type="eggNOG" id="ENOG502R41R">
    <property type="taxonomic scope" value="Eukaryota"/>
</dbReference>
<feature type="compositionally biased region" description="Polar residues" evidence="1">
    <location>
        <begin position="65"/>
        <end position="74"/>
    </location>
</feature>
<dbReference type="GeneID" id="24105584"/>